<feature type="region of interest" description="Disordered" evidence="1">
    <location>
        <begin position="144"/>
        <end position="206"/>
    </location>
</feature>
<reference evidence="2" key="1">
    <citation type="submission" date="2022-01" db="EMBL/GenBank/DDBJ databases">
        <authorList>
            <person name="King R."/>
        </authorList>
    </citation>
    <scope>NUCLEOTIDE SEQUENCE</scope>
</reference>
<dbReference type="EMBL" id="OV725077">
    <property type="protein sequence ID" value="CAH1388543.1"/>
    <property type="molecule type" value="Genomic_DNA"/>
</dbReference>
<dbReference type="Proteomes" id="UP001152798">
    <property type="component" value="Chromosome 1"/>
</dbReference>
<organism evidence="2 3">
    <name type="scientific">Nezara viridula</name>
    <name type="common">Southern green stink bug</name>
    <name type="synonym">Cimex viridulus</name>
    <dbReference type="NCBI Taxonomy" id="85310"/>
    <lineage>
        <taxon>Eukaryota</taxon>
        <taxon>Metazoa</taxon>
        <taxon>Ecdysozoa</taxon>
        <taxon>Arthropoda</taxon>
        <taxon>Hexapoda</taxon>
        <taxon>Insecta</taxon>
        <taxon>Pterygota</taxon>
        <taxon>Neoptera</taxon>
        <taxon>Paraneoptera</taxon>
        <taxon>Hemiptera</taxon>
        <taxon>Heteroptera</taxon>
        <taxon>Panheteroptera</taxon>
        <taxon>Pentatomomorpha</taxon>
        <taxon>Pentatomoidea</taxon>
        <taxon>Pentatomidae</taxon>
        <taxon>Pentatominae</taxon>
        <taxon>Nezara</taxon>
    </lineage>
</organism>
<feature type="compositionally biased region" description="Low complexity" evidence="1">
    <location>
        <begin position="146"/>
        <end position="180"/>
    </location>
</feature>
<keyword evidence="3" id="KW-1185">Reference proteome</keyword>
<accession>A0A9P0GWG4</accession>
<feature type="compositionally biased region" description="Acidic residues" evidence="1">
    <location>
        <begin position="186"/>
        <end position="206"/>
    </location>
</feature>
<dbReference type="AlphaFoldDB" id="A0A9P0GWG4"/>
<gene>
    <name evidence="2" type="ORF">NEZAVI_LOCUS143</name>
</gene>
<name>A0A9P0GWG4_NEZVI</name>
<proteinExistence type="predicted"/>
<dbReference type="OrthoDB" id="10581973at2759"/>
<sequence length="206" mass="23326">MLNTFRRVSDKGTKMLVFAAFSFLSMLSTIEGYYGSYDGFTIELPLWFELIPKLNPPGFAPFKEVGGQPNALHHDVHSHYQPEYQNRVPQVDYSKPEYQSRVPQVDYSQPGYPNVVHLQPKPYPYPSLQQYPRPQDAYFKPPVPQKPTVITTPPTKPTSATVKTTLRTSTTARTPSTTATIPPGYPDEEEEGNLEEEDRGEESQES</sequence>
<evidence type="ECO:0000313" key="3">
    <source>
        <dbReference type="Proteomes" id="UP001152798"/>
    </source>
</evidence>
<evidence type="ECO:0000256" key="1">
    <source>
        <dbReference type="SAM" id="MobiDB-lite"/>
    </source>
</evidence>
<evidence type="ECO:0000313" key="2">
    <source>
        <dbReference type="EMBL" id="CAH1388543.1"/>
    </source>
</evidence>
<protein>
    <submittedName>
        <fullName evidence="2">Uncharacterized protein</fullName>
    </submittedName>
</protein>